<evidence type="ECO:0000256" key="1">
    <source>
        <dbReference type="ARBA" id="ARBA00006068"/>
    </source>
</evidence>
<feature type="domain" description="Cell envelope-related transcriptional attenuator" evidence="4">
    <location>
        <begin position="217"/>
        <end position="407"/>
    </location>
</feature>
<dbReference type="NCBIfam" id="TIGR00350">
    <property type="entry name" value="lytR_cpsA_psr"/>
    <property type="match status" value="1"/>
</dbReference>
<keyword evidence="3" id="KW-0812">Transmembrane</keyword>
<feature type="region of interest" description="Disordered" evidence="2">
    <location>
        <begin position="481"/>
        <end position="542"/>
    </location>
</feature>
<feature type="compositionally biased region" description="Low complexity" evidence="2">
    <location>
        <begin position="492"/>
        <end position="503"/>
    </location>
</feature>
<gene>
    <name evidence="5" type="ORF">GCM10011509_28750</name>
</gene>
<name>A0ABQ2FCE7_9MICO</name>
<evidence type="ECO:0000256" key="2">
    <source>
        <dbReference type="SAM" id="MobiDB-lite"/>
    </source>
</evidence>
<comment type="caution">
    <text evidence="5">The sequence shown here is derived from an EMBL/GenBank/DDBJ whole genome shotgun (WGS) entry which is preliminary data.</text>
</comment>
<comment type="similarity">
    <text evidence="1">Belongs to the LytR/CpsA/Psr (LCP) family.</text>
</comment>
<dbReference type="InterPro" id="IPR050922">
    <property type="entry name" value="LytR/CpsA/Psr_CW_biosynth"/>
</dbReference>
<keyword evidence="3" id="KW-1133">Transmembrane helix</keyword>
<keyword evidence="3" id="KW-0472">Membrane</keyword>
<reference evidence="6" key="1">
    <citation type="journal article" date="2019" name="Int. J. Syst. Evol. Microbiol.">
        <title>The Global Catalogue of Microorganisms (GCM) 10K type strain sequencing project: providing services to taxonomists for standard genome sequencing and annotation.</title>
        <authorList>
            <consortium name="The Broad Institute Genomics Platform"/>
            <consortium name="The Broad Institute Genome Sequencing Center for Infectious Disease"/>
            <person name="Wu L."/>
            <person name="Ma J."/>
        </authorList>
    </citation>
    <scope>NUCLEOTIDE SEQUENCE [LARGE SCALE GENOMIC DNA]</scope>
    <source>
        <strain evidence="6">CGMCC 1.5362</strain>
    </source>
</reference>
<dbReference type="PANTHER" id="PTHR33392:SF6">
    <property type="entry name" value="POLYISOPRENYL-TEICHOIC ACID--PEPTIDOGLYCAN TEICHOIC ACID TRANSFERASE TAGU"/>
    <property type="match status" value="1"/>
</dbReference>
<dbReference type="Proteomes" id="UP000662111">
    <property type="component" value="Unassembled WGS sequence"/>
</dbReference>
<feature type="transmembrane region" description="Helical" evidence="3">
    <location>
        <begin position="134"/>
        <end position="157"/>
    </location>
</feature>
<dbReference type="Gene3D" id="3.40.630.190">
    <property type="entry name" value="LCP protein"/>
    <property type="match status" value="1"/>
</dbReference>
<feature type="region of interest" description="Disordered" evidence="2">
    <location>
        <begin position="169"/>
        <end position="193"/>
    </location>
</feature>
<dbReference type="RefSeq" id="WP_051145596.1">
    <property type="nucleotide sequence ID" value="NZ_BMLB01000006.1"/>
</dbReference>
<keyword evidence="6" id="KW-1185">Reference proteome</keyword>
<feature type="region of interest" description="Disordered" evidence="2">
    <location>
        <begin position="1"/>
        <end position="27"/>
    </location>
</feature>
<organism evidence="5 6">
    <name type="scientific">Ornithinimicrobium pekingense</name>
    <dbReference type="NCBI Taxonomy" id="384677"/>
    <lineage>
        <taxon>Bacteria</taxon>
        <taxon>Bacillati</taxon>
        <taxon>Actinomycetota</taxon>
        <taxon>Actinomycetes</taxon>
        <taxon>Micrococcales</taxon>
        <taxon>Ornithinimicrobiaceae</taxon>
        <taxon>Ornithinimicrobium</taxon>
    </lineage>
</organism>
<dbReference type="InterPro" id="IPR004474">
    <property type="entry name" value="LytR_CpsA_psr"/>
</dbReference>
<evidence type="ECO:0000313" key="6">
    <source>
        <dbReference type="Proteomes" id="UP000662111"/>
    </source>
</evidence>
<dbReference type="PANTHER" id="PTHR33392">
    <property type="entry name" value="POLYISOPRENYL-TEICHOIC ACID--PEPTIDOGLYCAN TEICHOIC ACID TRANSFERASE TAGU"/>
    <property type="match status" value="1"/>
</dbReference>
<sequence>MNDRDRADGGAHPPYRSRSEWVGQQDGRRRETLGRAFGLTALSALLPGSGLLATPRRWLGAVVVVLALAAGVFVGLTVWREGLVGTALATAADADLLRTLMWVLVAGTVVWVGAVALTALMTQPSRADGRQRGALAAFTALLCLAVSAPAALGVRYIDSHLDAMDKVFTSSGDRPASPGGVEPTSTLGPPEDPWANLPRVNMLLLGSDAAEAREGTRTDTMIVASIDTHTGEAVLFSVPRNLQDVPIPRDNPLYNLYPEGYDCGDQCLMNAIWTEAEKTAEEHPGWYSDDPTPGLTATREVLQAVLGLEIHHTVIVNLQGFEQLIDAMGGVTVTVKERIPINGRTFTGADGKLYLDPDSPNLEWLDPGTHTLDGFQALGYSRSRVLSDDYDRMRRQRCMVAAVIDQARPMTLLQRYPQIITAVGDNVVTDIPQEDLGAWAELVLLVQEGSIKSLPFTASNTDTADPDFSDIRARVWEALNPPEDVPAPAPAPADDTVTATPGPTEAPQDPATTEPADEPGEEPAEETEAPDDELEEIGAVCG</sequence>
<evidence type="ECO:0000313" key="5">
    <source>
        <dbReference type="EMBL" id="GGK78470.1"/>
    </source>
</evidence>
<accession>A0ABQ2FCE7</accession>
<evidence type="ECO:0000256" key="3">
    <source>
        <dbReference type="SAM" id="Phobius"/>
    </source>
</evidence>
<protein>
    <recommendedName>
        <fullName evidence="4">Cell envelope-related transcriptional attenuator domain-containing protein</fullName>
    </recommendedName>
</protein>
<feature type="compositionally biased region" description="Acidic residues" evidence="2">
    <location>
        <begin position="515"/>
        <end position="536"/>
    </location>
</feature>
<feature type="transmembrane region" description="Helical" evidence="3">
    <location>
        <begin position="58"/>
        <end position="79"/>
    </location>
</feature>
<evidence type="ECO:0000259" key="4">
    <source>
        <dbReference type="Pfam" id="PF03816"/>
    </source>
</evidence>
<dbReference type="EMBL" id="BMLB01000006">
    <property type="protein sequence ID" value="GGK78470.1"/>
    <property type="molecule type" value="Genomic_DNA"/>
</dbReference>
<feature type="transmembrane region" description="Helical" evidence="3">
    <location>
        <begin position="99"/>
        <end position="122"/>
    </location>
</feature>
<proteinExistence type="inferred from homology"/>
<dbReference type="Pfam" id="PF03816">
    <property type="entry name" value="LytR_cpsA_psr"/>
    <property type="match status" value="1"/>
</dbReference>